<dbReference type="Proteomes" id="UP000183988">
    <property type="component" value="Unassembled WGS sequence"/>
</dbReference>
<protein>
    <submittedName>
        <fullName evidence="1">Uncharacterized protein</fullName>
    </submittedName>
</protein>
<gene>
    <name evidence="1" type="ORF">SAMN05216225_107011</name>
</gene>
<reference evidence="1 2" key="1">
    <citation type="submission" date="2016-11" db="EMBL/GenBank/DDBJ databases">
        <authorList>
            <person name="Jaros S."/>
            <person name="Januszkiewicz K."/>
            <person name="Wedrychowicz H."/>
        </authorList>
    </citation>
    <scope>NUCLEOTIDE SEQUENCE [LARGE SCALE GENOMIC DNA]</scope>
    <source>
        <strain evidence="1 2">IBRC-M 10683</strain>
    </source>
</reference>
<sequence>MVPLFTDMEGEFGFGGHLFPERPRRSCNLAGVTPAW</sequence>
<dbReference type="EMBL" id="FQVW01000070">
    <property type="protein sequence ID" value="SHG84636.1"/>
    <property type="molecule type" value="Genomic_DNA"/>
</dbReference>
<dbReference type="AlphaFoldDB" id="A0A1M5N4Y1"/>
<accession>A0A1M5N4Y1</accession>
<dbReference type="STRING" id="930117.SAMN05216225_107011"/>
<keyword evidence="2" id="KW-1185">Reference proteome</keyword>
<evidence type="ECO:0000313" key="2">
    <source>
        <dbReference type="Proteomes" id="UP000183988"/>
    </source>
</evidence>
<organism evidence="1 2">
    <name type="scientific">Ornithinibacillus halophilus</name>
    <dbReference type="NCBI Taxonomy" id="930117"/>
    <lineage>
        <taxon>Bacteria</taxon>
        <taxon>Bacillati</taxon>
        <taxon>Bacillota</taxon>
        <taxon>Bacilli</taxon>
        <taxon>Bacillales</taxon>
        <taxon>Bacillaceae</taxon>
        <taxon>Ornithinibacillus</taxon>
    </lineage>
</organism>
<evidence type="ECO:0000313" key="1">
    <source>
        <dbReference type="EMBL" id="SHG84636.1"/>
    </source>
</evidence>
<proteinExistence type="predicted"/>
<name>A0A1M5N4Y1_9BACI</name>